<keyword evidence="2" id="KW-0812">Transmembrane</keyword>
<dbReference type="Proteomes" id="UP000178885">
    <property type="component" value="Unassembled WGS sequence"/>
</dbReference>
<feature type="transmembrane region" description="Helical" evidence="2">
    <location>
        <begin position="20"/>
        <end position="38"/>
    </location>
</feature>
<evidence type="ECO:0000313" key="4">
    <source>
        <dbReference type="EMBL" id="OGI46743.1"/>
    </source>
</evidence>
<sequence>MAILQDEDARFKNLARKIGWFVLIALAGIAATIVAIGTQHDVFTPKTRISFVTDTGQDISAGMPVKLSGFVIGKVEKLALTDDAEVEVTLSINTPYMKWVRKDSRARLVAEGLIGRTIIEVSPGSEKAKPLARNEKIPFERERDLGKVVDALYAQVVPLIADFKSIARKVDELLAHMPPTLDKLDGTLGSAEKSMQGIERIMNAELPGVIRRGDEVLAGSKKVVDSVSRTWPINRNIEPPKAQTLPVDSYVPDQVPKQK</sequence>
<dbReference type="PANTHER" id="PTHR33371:SF4">
    <property type="entry name" value="INTERMEMBRANE PHOSPHOLIPID TRANSPORT SYSTEM BINDING PROTEIN MLAD"/>
    <property type="match status" value="1"/>
</dbReference>
<evidence type="ECO:0000313" key="5">
    <source>
        <dbReference type="Proteomes" id="UP000178885"/>
    </source>
</evidence>
<comment type="caution">
    <text evidence="4">The sequence shown here is derived from an EMBL/GenBank/DDBJ whole genome shotgun (WGS) entry which is preliminary data.</text>
</comment>
<dbReference type="InterPro" id="IPR003399">
    <property type="entry name" value="Mce/MlaD"/>
</dbReference>
<dbReference type="EMBL" id="MFSU01000075">
    <property type="protein sequence ID" value="OGI46743.1"/>
    <property type="molecule type" value="Genomic_DNA"/>
</dbReference>
<gene>
    <name evidence="4" type="ORF">A2151_02425</name>
</gene>
<dbReference type="Pfam" id="PF02470">
    <property type="entry name" value="MlaD"/>
    <property type="match status" value="1"/>
</dbReference>
<evidence type="ECO:0000256" key="1">
    <source>
        <dbReference type="SAM" id="MobiDB-lite"/>
    </source>
</evidence>
<evidence type="ECO:0000256" key="2">
    <source>
        <dbReference type="SAM" id="Phobius"/>
    </source>
</evidence>
<dbReference type="PANTHER" id="PTHR33371">
    <property type="entry name" value="INTERMEMBRANE PHOSPHOLIPID TRANSPORT SYSTEM BINDING PROTEIN MLAD-RELATED"/>
    <property type="match status" value="1"/>
</dbReference>
<dbReference type="STRING" id="1817760.A2151_02425"/>
<accession>A0A1F6TNP6</accession>
<dbReference type="AlphaFoldDB" id="A0A1F6TNP6"/>
<dbReference type="InterPro" id="IPR052336">
    <property type="entry name" value="MlaD_Phospholipid_Transporter"/>
</dbReference>
<evidence type="ECO:0000259" key="3">
    <source>
        <dbReference type="Pfam" id="PF02470"/>
    </source>
</evidence>
<protein>
    <recommendedName>
        <fullName evidence="3">Mce/MlaD domain-containing protein</fullName>
    </recommendedName>
</protein>
<keyword evidence="2" id="KW-0472">Membrane</keyword>
<organism evidence="4 5">
    <name type="scientific">Candidatus Muproteobacteria bacterium RBG_16_65_34</name>
    <dbReference type="NCBI Taxonomy" id="1817760"/>
    <lineage>
        <taxon>Bacteria</taxon>
        <taxon>Pseudomonadati</taxon>
        <taxon>Pseudomonadota</taxon>
        <taxon>Candidatus Muproteobacteria</taxon>
    </lineage>
</organism>
<feature type="domain" description="Mce/MlaD" evidence="3">
    <location>
        <begin position="46"/>
        <end position="124"/>
    </location>
</feature>
<feature type="region of interest" description="Disordered" evidence="1">
    <location>
        <begin position="238"/>
        <end position="259"/>
    </location>
</feature>
<reference evidence="4 5" key="1">
    <citation type="journal article" date="2016" name="Nat. Commun.">
        <title>Thousands of microbial genomes shed light on interconnected biogeochemical processes in an aquifer system.</title>
        <authorList>
            <person name="Anantharaman K."/>
            <person name="Brown C.T."/>
            <person name="Hug L.A."/>
            <person name="Sharon I."/>
            <person name="Castelle C.J."/>
            <person name="Probst A.J."/>
            <person name="Thomas B.C."/>
            <person name="Singh A."/>
            <person name="Wilkins M.J."/>
            <person name="Karaoz U."/>
            <person name="Brodie E.L."/>
            <person name="Williams K.H."/>
            <person name="Hubbard S.S."/>
            <person name="Banfield J.F."/>
        </authorList>
    </citation>
    <scope>NUCLEOTIDE SEQUENCE [LARGE SCALE GENOMIC DNA]</scope>
</reference>
<keyword evidence="2" id="KW-1133">Transmembrane helix</keyword>
<proteinExistence type="predicted"/>
<name>A0A1F6TNP6_9PROT</name>